<sequence length="155" mass="17380">MRTTSADPDADVPGPDAPPGELLEPSVGIFWGVPDGGRIVLVTDHTAMTEAEIYGDCLTHPRGHHEVWEAWRKLGATALRRRGLPPAIVNHEYETFPRGRVVYMRGPAFFTLYADRHLQRPETIADILRLFGLASERHAVRSDPHYRTRNGGQFT</sequence>
<name>A0A1I2TNZ9_9HYPH</name>
<dbReference type="Proteomes" id="UP000199229">
    <property type="component" value="Unassembled WGS sequence"/>
</dbReference>
<gene>
    <name evidence="1" type="ORF">SAMN05192565_107240</name>
</gene>
<protein>
    <submittedName>
        <fullName evidence="1">Uncharacterized protein</fullName>
    </submittedName>
</protein>
<accession>A0A1I2TNZ9</accession>
<organism evidence="1 2">
    <name type="scientific">Methylobacterium gossipiicola</name>
    <dbReference type="NCBI Taxonomy" id="582675"/>
    <lineage>
        <taxon>Bacteria</taxon>
        <taxon>Pseudomonadati</taxon>
        <taxon>Pseudomonadota</taxon>
        <taxon>Alphaproteobacteria</taxon>
        <taxon>Hyphomicrobiales</taxon>
        <taxon>Methylobacteriaceae</taxon>
        <taxon>Methylobacterium</taxon>
    </lineage>
</organism>
<dbReference type="EMBL" id="FOPM01000007">
    <property type="protein sequence ID" value="SFG66513.1"/>
    <property type="molecule type" value="Genomic_DNA"/>
</dbReference>
<evidence type="ECO:0000313" key="2">
    <source>
        <dbReference type="Proteomes" id="UP000199229"/>
    </source>
</evidence>
<reference evidence="2" key="1">
    <citation type="submission" date="2016-10" db="EMBL/GenBank/DDBJ databases">
        <authorList>
            <person name="Varghese N."/>
            <person name="Submissions S."/>
        </authorList>
    </citation>
    <scope>NUCLEOTIDE SEQUENCE [LARGE SCALE GENOMIC DNA]</scope>
    <source>
        <strain evidence="2">Gh-105</strain>
    </source>
</reference>
<dbReference type="STRING" id="582675.SAMN05192565_107240"/>
<proteinExistence type="predicted"/>
<evidence type="ECO:0000313" key="1">
    <source>
        <dbReference type="EMBL" id="SFG66513.1"/>
    </source>
</evidence>
<dbReference type="RefSeq" id="WP_244528653.1">
    <property type="nucleotide sequence ID" value="NZ_FOPM01000007.1"/>
</dbReference>
<keyword evidence="2" id="KW-1185">Reference proteome</keyword>
<dbReference type="AlphaFoldDB" id="A0A1I2TNZ9"/>